<organism evidence="2 3">
    <name type="scientific">Carex littledalei</name>
    <dbReference type="NCBI Taxonomy" id="544730"/>
    <lineage>
        <taxon>Eukaryota</taxon>
        <taxon>Viridiplantae</taxon>
        <taxon>Streptophyta</taxon>
        <taxon>Embryophyta</taxon>
        <taxon>Tracheophyta</taxon>
        <taxon>Spermatophyta</taxon>
        <taxon>Magnoliopsida</taxon>
        <taxon>Liliopsida</taxon>
        <taxon>Poales</taxon>
        <taxon>Cyperaceae</taxon>
        <taxon>Cyperoideae</taxon>
        <taxon>Cariceae</taxon>
        <taxon>Carex</taxon>
        <taxon>Carex subgen. Euthyceras</taxon>
    </lineage>
</organism>
<sequence length="102" mass="11559">MTLLIICIFILMLSATPNLTAGSIESPLHVLGRTRPRGSTQYPTYVSLTLRTKSHSKNRLFHRSKEIKGCMPRGVRIPASAPSRYVNYHTLGWVNCNTERHH</sequence>
<evidence type="ECO:0000313" key="2">
    <source>
        <dbReference type="EMBL" id="KAF3322107.1"/>
    </source>
</evidence>
<name>A0A833V3B0_9POAL</name>
<evidence type="ECO:0000256" key="1">
    <source>
        <dbReference type="SAM" id="SignalP"/>
    </source>
</evidence>
<accession>A0A833V3B0</accession>
<comment type="caution">
    <text evidence="2">The sequence shown here is derived from an EMBL/GenBank/DDBJ whole genome shotgun (WGS) entry which is preliminary data.</text>
</comment>
<keyword evidence="1" id="KW-0732">Signal</keyword>
<keyword evidence="3" id="KW-1185">Reference proteome</keyword>
<reference evidence="2" key="1">
    <citation type="submission" date="2020-01" db="EMBL/GenBank/DDBJ databases">
        <title>Genome sequence of Kobresia littledalei, the first chromosome-level genome in the family Cyperaceae.</title>
        <authorList>
            <person name="Qu G."/>
        </authorList>
    </citation>
    <scope>NUCLEOTIDE SEQUENCE</scope>
    <source>
        <strain evidence="2">C.B.Clarke</strain>
        <tissue evidence="2">Leaf</tissue>
    </source>
</reference>
<dbReference type="OrthoDB" id="1052227at2759"/>
<feature type="signal peptide" evidence="1">
    <location>
        <begin position="1"/>
        <end position="22"/>
    </location>
</feature>
<evidence type="ECO:0008006" key="4">
    <source>
        <dbReference type="Google" id="ProtNLM"/>
    </source>
</evidence>
<dbReference type="AlphaFoldDB" id="A0A833V3B0"/>
<dbReference type="PANTHER" id="PTHR36619:SF2">
    <property type="entry name" value="OS04G0208900 PROTEIN"/>
    <property type="match status" value="1"/>
</dbReference>
<dbReference type="PANTHER" id="PTHR36619">
    <property type="entry name" value="OS04G0208900 PROTEIN"/>
    <property type="match status" value="1"/>
</dbReference>
<dbReference type="Proteomes" id="UP000623129">
    <property type="component" value="Unassembled WGS sequence"/>
</dbReference>
<proteinExistence type="predicted"/>
<dbReference type="EMBL" id="SWLB01000025">
    <property type="protein sequence ID" value="KAF3322107.1"/>
    <property type="molecule type" value="Genomic_DNA"/>
</dbReference>
<gene>
    <name evidence="2" type="ORF">FCM35_KLT13248</name>
</gene>
<evidence type="ECO:0000313" key="3">
    <source>
        <dbReference type="Proteomes" id="UP000623129"/>
    </source>
</evidence>
<feature type="chain" id="PRO_5032835197" description="Secreted protein" evidence="1">
    <location>
        <begin position="23"/>
        <end position="102"/>
    </location>
</feature>
<protein>
    <recommendedName>
        <fullName evidence="4">Secreted protein</fullName>
    </recommendedName>
</protein>